<protein>
    <recommendedName>
        <fullName evidence="3">Apea-like HEPN domain-containing protein</fullName>
    </recommendedName>
</protein>
<organism evidence="1 2">
    <name type="scientific">Sphingobacterium bambusae</name>
    <dbReference type="NCBI Taxonomy" id="662858"/>
    <lineage>
        <taxon>Bacteria</taxon>
        <taxon>Pseudomonadati</taxon>
        <taxon>Bacteroidota</taxon>
        <taxon>Sphingobacteriia</taxon>
        <taxon>Sphingobacteriales</taxon>
        <taxon>Sphingobacteriaceae</taxon>
        <taxon>Sphingobacterium</taxon>
    </lineage>
</organism>
<gene>
    <name evidence="1" type="ORF">ACFS7Y_02780</name>
</gene>
<comment type="caution">
    <text evidence="1">The sequence shown here is derived from an EMBL/GenBank/DDBJ whole genome shotgun (WGS) entry which is preliminary data.</text>
</comment>
<evidence type="ECO:0000313" key="1">
    <source>
        <dbReference type="EMBL" id="MFD2966290.1"/>
    </source>
</evidence>
<sequence>MLTPEQDDFYHRWLQKANHVNGHDVADLIDEYVSLFIVYNFLYNIVPAERYRREGVRREYVKDMERATAHMVGFVGAKAMANHLDAQGLNVGIKELADAMPHFNIVLDKGRPRKLQDERLILELTSDDALKMLAVMKILYHIRCNIVHGEKGLYQYQELLLLPALTLLRAIVVYLHDRLLEVR</sequence>
<dbReference type="EMBL" id="JBHUPB010000003">
    <property type="protein sequence ID" value="MFD2966290.1"/>
    <property type="molecule type" value="Genomic_DNA"/>
</dbReference>
<reference evidence="2" key="1">
    <citation type="journal article" date="2019" name="Int. J. Syst. Evol. Microbiol.">
        <title>The Global Catalogue of Microorganisms (GCM) 10K type strain sequencing project: providing services to taxonomists for standard genome sequencing and annotation.</title>
        <authorList>
            <consortium name="The Broad Institute Genomics Platform"/>
            <consortium name="The Broad Institute Genome Sequencing Center for Infectious Disease"/>
            <person name="Wu L."/>
            <person name="Ma J."/>
        </authorList>
    </citation>
    <scope>NUCLEOTIDE SEQUENCE [LARGE SCALE GENOMIC DNA]</scope>
    <source>
        <strain evidence="2">KCTC 22814</strain>
    </source>
</reference>
<proteinExistence type="predicted"/>
<dbReference type="RefSeq" id="WP_320184080.1">
    <property type="nucleotide sequence ID" value="NZ_CP138332.1"/>
</dbReference>
<dbReference type="Proteomes" id="UP001597525">
    <property type="component" value="Unassembled WGS sequence"/>
</dbReference>
<name>A0ABW6BC41_9SPHI</name>
<evidence type="ECO:0008006" key="3">
    <source>
        <dbReference type="Google" id="ProtNLM"/>
    </source>
</evidence>
<keyword evidence="2" id="KW-1185">Reference proteome</keyword>
<evidence type="ECO:0000313" key="2">
    <source>
        <dbReference type="Proteomes" id="UP001597525"/>
    </source>
</evidence>
<accession>A0ABW6BC41</accession>